<dbReference type="CDD" id="cd04197">
    <property type="entry name" value="eIF-2B_epsilon_N"/>
    <property type="match status" value="1"/>
</dbReference>
<dbReference type="InterPro" id="IPR016024">
    <property type="entry name" value="ARM-type_fold"/>
</dbReference>
<dbReference type="SUPFAM" id="SSF48371">
    <property type="entry name" value="ARM repeat"/>
    <property type="match status" value="1"/>
</dbReference>
<dbReference type="SMART" id="SM00515">
    <property type="entry name" value="eIF5C"/>
    <property type="match status" value="1"/>
</dbReference>
<organism evidence="9 10">
    <name type="scientific">Candidula unifasciata</name>
    <dbReference type="NCBI Taxonomy" id="100452"/>
    <lineage>
        <taxon>Eukaryota</taxon>
        <taxon>Metazoa</taxon>
        <taxon>Spiralia</taxon>
        <taxon>Lophotrochozoa</taxon>
        <taxon>Mollusca</taxon>
        <taxon>Gastropoda</taxon>
        <taxon>Heterobranchia</taxon>
        <taxon>Euthyneura</taxon>
        <taxon>Panpulmonata</taxon>
        <taxon>Eupulmonata</taxon>
        <taxon>Stylommatophora</taxon>
        <taxon>Helicina</taxon>
        <taxon>Helicoidea</taxon>
        <taxon>Geomitridae</taxon>
        <taxon>Candidula</taxon>
    </lineage>
</organism>
<comment type="caution">
    <text evidence="9">The sequence shown here is derived from an EMBL/GenBank/DDBJ whole genome shotgun (WGS) entry which is preliminary data.</text>
</comment>
<dbReference type="InterPro" id="IPR051956">
    <property type="entry name" value="eIF2B_epsilon"/>
</dbReference>
<dbReference type="InterPro" id="IPR035543">
    <property type="entry name" value="eIF-2B_epsilon_N"/>
</dbReference>
<dbReference type="GO" id="GO:0031369">
    <property type="term" value="F:translation initiation factor binding"/>
    <property type="evidence" value="ECO:0007669"/>
    <property type="project" value="InterPro"/>
</dbReference>
<keyword evidence="10" id="KW-1185">Reference proteome</keyword>
<dbReference type="Gene3D" id="1.25.40.180">
    <property type="match status" value="1"/>
</dbReference>
<dbReference type="InterPro" id="IPR005835">
    <property type="entry name" value="NTP_transferase_dom"/>
</dbReference>
<feature type="compositionally biased region" description="Polar residues" evidence="7">
    <location>
        <begin position="418"/>
        <end position="427"/>
    </location>
</feature>
<feature type="region of interest" description="Disordered" evidence="7">
    <location>
        <begin position="418"/>
        <end position="462"/>
    </location>
</feature>
<dbReference type="Pfam" id="PF00483">
    <property type="entry name" value="NTP_transferase"/>
    <property type="match status" value="1"/>
</dbReference>
<dbReference type="InterPro" id="IPR044123">
    <property type="entry name" value="W2_eIF2B_epsilon"/>
</dbReference>
<feature type="compositionally biased region" description="Acidic residues" evidence="7">
    <location>
        <begin position="518"/>
        <end position="540"/>
    </location>
</feature>
<evidence type="ECO:0000256" key="1">
    <source>
        <dbReference type="ARBA" id="ARBA00004514"/>
    </source>
</evidence>
<dbReference type="InterPro" id="IPR029044">
    <property type="entry name" value="Nucleotide-diphossugar_trans"/>
</dbReference>
<keyword evidence="3" id="KW-0963">Cytoplasm</keyword>
<evidence type="ECO:0000256" key="6">
    <source>
        <dbReference type="ARBA" id="ARBA00046432"/>
    </source>
</evidence>
<evidence type="ECO:0000256" key="2">
    <source>
        <dbReference type="ARBA" id="ARBA00007878"/>
    </source>
</evidence>
<comment type="similarity">
    <text evidence="2">Belongs to the eIF-2B gamma/epsilon subunits family.</text>
</comment>
<dbReference type="GO" id="GO:0005851">
    <property type="term" value="C:eukaryotic translation initiation factor 2B complex"/>
    <property type="evidence" value="ECO:0007669"/>
    <property type="project" value="TreeGrafter"/>
</dbReference>
<evidence type="ECO:0000313" key="10">
    <source>
        <dbReference type="Proteomes" id="UP000678393"/>
    </source>
</evidence>
<proteinExistence type="inferred from homology"/>
<dbReference type="OrthoDB" id="424572at2759"/>
<feature type="compositionally biased region" description="Acidic residues" evidence="7">
    <location>
        <begin position="430"/>
        <end position="443"/>
    </location>
</feature>
<accession>A0A8S3ZGD8</accession>
<comment type="subcellular location">
    <subcellularLocation>
        <location evidence="1">Cytoplasm</location>
        <location evidence="1">Cytosol</location>
    </subcellularLocation>
</comment>
<dbReference type="Gene3D" id="2.160.10.10">
    <property type="entry name" value="Hexapeptide repeat proteins"/>
    <property type="match status" value="1"/>
</dbReference>
<dbReference type="Proteomes" id="UP000678393">
    <property type="component" value="Unassembled WGS sequence"/>
</dbReference>
<dbReference type="Gene3D" id="3.90.550.10">
    <property type="entry name" value="Spore Coat Polysaccharide Biosynthesis Protein SpsA, Chain A"/>
    <property type="match status" value="1"/>
</dbReference>
<dbReference type="EMBL" id="CAJHNH020003090">
    <property type="protein sequence ID" value="CAG5128493.1"/>
    <property type="molecule type" value="Genomic_DNA"/>
</dbReference>
<dbReference type="PANTHER" id="PTHR45887">
    <property type="entry name" value="TRANSLATION INITIATION FACTOR EIF-2B SUBUNIT EPSILON"/>
    <property type="match status" value="1"/>
</dbReference>
<comment type="subunit">
    <text evidence="6">Component of the translation initiation factor 2B (eIF2B) complex which is a heterodecamer of two sets of five different subunits: alpha, beta, gamma, delta and epsilon. Subunits alpha, beta and delta comprise a regulatory subcomplex and subunits epsilon and gamma comprise a catalytic subcomplex. Within the complex, the hexameric regulatory complex resides at the center, with the two heterodimeric catalytic subcomplexes bound on opposite sides.</text>
</comment>
<feature type="compositionally biased region" description="Basic and acidic residues" evidence="7">
    <location>
        <begin position="450"/>
        <end position="462"/>
    </location>
</feature>
<sequence length="737" mass="82687">MAPKGKSRNEDLVQEDILQAVVIADSFNVRFGPITYKKPRTLLPLVNIPLIEYTFEALAASGVQEVFVFCCHLGDQVREHIKKSKWMQGGSPMTVTTLMSDSCLSMGDALREIDAKSLIRNDFILITGDLVSNMDISQVVKEHKARTHGKDKSSVMTLVYKVALPGHRTRSKEDDMFLVEEGGTGRLLYFQKSHDSRKIKIPMDIMLEHDDIISHNDLMDCHISVCSPVVPTLFTDNFDYQTRDDFVKGILVNEEIMGNKIHLSIIRDKYAARVSNMHTYDAISKDVITRWTYPLVPDLFGSNQSERIKYGRHNVYCSEDVTLSRGCELCQDVVVGSGTEIGSGSVVSGCVVGRNCKIGENVILRNSYLWDNVTVEDNCEIDTALLCSGVKVLNNVIIKKGVILAWEVVVGPDVTVPQGTQLMSEPQSDGFDDTESFGEDDMTTDNKISNGKEDSVQDTEKYGQRSKAYLYKPDVDSDNEEEGLVVDVTWGLSASDSEDHLSDNSEEDDDDSRKEQDVESDLEEGEPVDLESDDEDEDVVDSSLGFNPKACMMERNSAFYQELLDTFLRANSDKISDDNLILEINSLKHAYTVPIDQVIHSLPSTLIEMAAQELKIPISAEPQLLAAAKKNIEQYSSLLCYYIKNNETKLIAINGLGDFVIKHKDLQPRLPQFLNFLYDADVLSEQALFGWFESSNFSPGSNEALRHSFLKRLAQPFIKWLREAEEESSDDDDEEED</sequence>
<dbReference type="FunFam" id="3.90.550.10:FF:000066">
    <property type="entry name" value="Translation initiation factor eIF-2B subunit epsilon"/>
    <property type="match status" value="1"/>
</dbReference>
<gene>
    <name evidence="9" type="ORF">CUNI_LOCUS14051</name>
</gene>
<evidence type="ECO:0000259" key="8">
    <source>
        <dbReference type="PROSITE" id="PS51363"/>
    </source>
</evidence>
<dbReference type="PROSITE" id="PS51363">
    <property type="entry name" value="W2"/>
    <property type="match status" value="1"/>
</dbReference>
<reference evidence="9" key="1">
    <citation type="submission" date="2021-04" db="EMBL/GenBank/DDBJ databases">
        <authorList>
            <consortium name="Molecular Ecology Group"/>
        </authorList>
    </citation>
    <scope>NUCLEOTIDE SEQUENCE</scope>
</reference>
<evidence type="ECO:0000256" key="5">
    <source>
        <dbReference type="ARBA" id="ARBA00044345"/>
    </source>
</evidence>
<dbReference type="GO" id="GO:0005085">
    <property type="term" value="F:guanyl-nucleotide exchange factor activity"/>
    <property type="evidence" value="ECO:0007669"/>
    <property type="project" value="InterPro"/>
</dbReference>
<feature type="region of interest" description="Disordered" evidence="7">
    <location>
        <begin position="495"/>
        <end position="543"/>
    </location>
</feature>
<evidence type="ECO:0000256" key="7">
    <source>
        <dbReference type="SAM" id="MobiDB-lite"/>
    </source>
</evidence>
<dbReference type="PANTHER" id="PTHR45887:SF1">
    <property type="entry name" value="TRANSLATION INITIATION FACTOR EIF-2B SUBUNIT EPSILON"/>
    <property type="match status" value="1"/>
</dbReference>
<dbReference type="CDD" id="cd11558">
    <property type="entry name" value="W2_eIF2B_epsilon"/>
    <property type="match status" value="1"/>
</dbReference>
<dbReference type="InterPro" id="IPR003307">
    <property type="entry name" value="W2_domain"/>
</dbReference>
<dbReference type="SUPFAM" id="SSF53448">
    <property type="entry name" value="Nucleotide-diphospho-sugar transferases"/>
    <property type="match status" value="1"/>
</dbReference>
<dbReference type="Pfam" id="PF25084">
    <property type="entry name" value="LbH_EIF2B"/>
    <property type="match status" value="1"/>
</dbReference>
<name>A0A8S3ZGD8_9EUPU</name>
<feature type="domain" description="W2" evidence="8">
    <location>
        <begin position="553"/>
        <end position="731"/>
    </location>
</feature>
<dbReference type="CDD" id="cd05787">
    <property type="entry name" value="LbH_eIF2B_epsilon"/>
    <property type="match status" value="1"/>
</dbReference>
<protein>
    <recommendedName>
        <fullName evidence="4">Translation initiation factor eIF2B subunit epsilon</fullName>
    </recommendedName>
    <alternativeName>
        <fullName evidence="5">eIF2B GDP-GTP exchange factor subunit epsilon</fullName>
    </alternativeName>
</protein>
<dbReference type="GO" id="GO:0005829">
    <property type="term" value="C:cytosol"/>
    <property type="evidence" value="ECO:0007669"/>
    <property type="project" value="UniProtKB-SubCell"/>
</dbReference>
<evidence type="ECO:0000256" key="4">
    <source>
        <dbReference type="ARBA" id="ARBA00044144"/>
    </source>
</evidence>
<evidence type="ECO:0000313" key="9">
    <source>
        <dbReference type="EMBL" id="CAG5128493.1"/>
    </source>
</evidence>
<dbReference type="Pfam" id="PF02020">
    <property type="entry name" value="W2"/>
    <property type="match status" value="1"/>
</dbReference>
<dbReference type="InterPro" id="IPR056764">
    <property type="entry name" value="LbH_EIF2B3/5"/>
</dbReference>
<dbReference type="AlphaFoldDB" id="A0A8S3ZGD8"/>
<dbReference type="GO" id="GO:0003743">
    <property type="term" value="F:translation initiation factor activity"/>
    <property type="evidence" value="ECO:0007669"/>
    <property type="project" value="TreeGrafter"/>
</dbReference>
<evidence type="ECO:0000256" key="3">
    <source>
        <dbReference type="ARBA" id="ARBA00022490"/>
    </source>
</evidence>